<keyword evidence="3 6" id="KW-1133">Transmembrane helix</keyword>
<name>A0A1L2F1S9_9PHAE</name>
<evidence type="ECO:0000256" key="6">
    <source>
        <dbReference type="HAMAP-Rule" id="MF_01386"/>
    </source>
</evidence>
<dbReference type="EMBL" id="KU255795">
    <property type="protein sequence ID" value="ANS72281.1"/>
    <property type="molecule type" value="Genomic_DNA"/>
</dbReference>
<reference evidence="7" key="1">
    <citation type="submission" date="2015-12" db="EMBL/GenBank/DDBJ databases">
        <title>Complete organellar genomes of the endangered brown algae Coccophora langsdorfii.</title>
        <authorList>
            <person name="Graf L."/>
        </authorList>
    </citation>
    <scope>NUCLEOTIDE SEQUENCE</scope>
</reference>
<dbReference type="GO" id="GO:0015979">
    <property type="term" value="P:photosynthesis"/>
    <property type="evidence" value="ECO:0007669"/>
    <property type="project" value="UniProtKB-UniRule"/>
</dbReference>
<dbReference type="GO" id="GO:0009523">
    <property type="term" value="C:photosystem II"/>
    <property type="evidence" value="ECO:0007669"/>
    <property type="project" value="UniProtKB-KW"/>
</dbReference>
<evidence type="ECO:0000256" key="1">
    <source>
        <dbReference type="ARBA" id="ARBA00022531"/>
    </source>
</evidence>
<comment type="subcellular location">
    <subcellularLocation>
        <location evidence="6">Cellular thylakoid membrane</location>
        <topology evidence="6">Single-pass membrane protein</topology>
    </subcellularLocation>
</comment>
<evidence type="ECO:0000256" key="5">
    <source>
        <dbReference type="ARBA" id="ARBA00023276"/>
    </source>
</evidence>
<comment type="similarity">
    <text evidence="6">Belongs to the PsbX family. Type 1 subfamily.</text>
</comment>
<gene>
    <name evidence="6 7" type="primary">psbX</name>
</gene>
<comment type="subunit">
    <text evidence="6">PSII is composed of 1 copy each of membrane proteins PsbA, PsbB, PsbC, PsbD, PsbE, PsbF, PsbH, PsbI, PsbJ, PsbK, PsbL, PsbM, PsbT, PsbX, PsbY, PsbZ, Psb30/Ycf12, at least 3 peripheral proteins of the oxygen-evolving complex and a large number of cofactors. It forms dimeric complexes.</text>
</comment>
<evidence type="ECO:0000256" key="4">
    <source>
        <dbReference type="ARBA" id="ARBA00023136"/>
    </source>
</evidence>
<dbReference type="RefSeq" id="YP_009330509.1">
    <property type="nucleotide sequence ID" value="NC_032288.1"/>
</dbReference>
<keyword evidence="2 6" id="KW-0812">Transmembrane</keyword>
<keyword evidence="5 6" id="KW-0604">Photosystem II</keyword>
<geneLocation type="plastid" evidence="7"/>
<dbReference type="InterPro" id="IPR009518">
    <property type="entry name" value="PSII_PsbX"/>
</dbReference>
<evidence type="ECO:0000313" key="7">
    <source>
        <dbReference type="EMBL" id="ANS72281.1"/>
    </source>
</evidence>
<dbReference type="InterPro" id="IPR023431">
    <property type="entry name" value="PSII_PsbX_type_1_subfam"/>
</dbReference>
<sequence length="43" mass="4571">MTPSLANFLYSLIAGGIIVVLPITVALSFVSQKDAITRVPPKK</sequence>
<evidence type="ECO:0000256" key="3">
    <source>
        <dbReference type="ARBA" id="ARBA00022989"/>
    </source>
</evidence>
<proteinExistence type="inferred from homology"/>
<dbReference type="AlphaFoldDB" id="A0A1L2F1S9"/>
<evidence type="ECO:0000256" key="2">
    <source>
        <dbReference type="ARBA" id="ARBA00022692"/>
    </source>
</evidence>
<comment type="function">
    <text evidence="6">Involved in the binding and/or turnover of quinones at the Q(B) site of photosystem II (PSII). PSII is a light-driven water plastoquinone oxidoreductase, using light energy to abstract electrons from H(2)O, generating a proton gradient subsequently used for ATP formation.</text>
</comment>
<protein>
    <recommendedName>
        <fullName evidence="6">Photosystem II reaction center protein X</fullName>
    </recommendedName>
</protein>
<organism evidence="7">
    <name type="scientific">Coccophora langsdorfii</name>
    <dbReference type="NCBI Taxonomy" id="74099"/>
    <lineage>
        <taxon>Eukaryota</taxon>
        <taxon>Sar</taxon>
        <taxon>Stramenopiles</taxon>
        <taxon>Ochrophyta</taxon>
        <taxon>PX clade</taxon>
        <taxon>Phaeophyceae</taxon>
        <taxon>Fucales</taxon>
        <taxon>Sargassaceae</taxon>
        <taxon>Coccophora</taxon>
    </lineage>
</organism>
<keyword evidence="6" id="KW-0793">Thylakoid</keyword>
<dbReference type="GeneID" id="30685508"/>
<keyword evidence="4 6" id="KW-0472">Membrane</keyword>
<dbReference type="HAMAP" id="MF_01386">
    <property type="entry name" value="PSII_PsbX_1"/>
    <property type="match status" value="1"/>
</dbReference>
<feature type="transmembrane region" description="Helical" evidence="6">
    <location>
        <begin position="6"/>
        <end position="30"/>
    </location>
</feature>
<keyword evidence="1 6" id="KW-0602">Photosynthesis</keyword>
<keyword evidence="7" id="KW-0934">Plastid</keyword>
<accession>A0A1L2F1S9</accession>
<dbReference type="GO" id="GO:0042651">
    <property type="term" value="C:thylakoid membrane"/>
    <property type="evidence" value="ECO:0007669"/>
    <property type="project" value="UniProtKB-UniRule"/>
</dbReference>
<dbReference type="Gene3D" id="1.20.5.510">
    <property type="entry name" value="Single helix bin"/>
    <property type="match status" value="1"/>
</dbReference>
<dbReference type="Pfam" id="PF06596">
    <property type="entry name" value="PsbX"/>
    <property type="match status" value="1"/>
</dbReference>